<accession>T1L2B3</accession>
<keyword evidence="3" id="KW-1185">Reference proteome</keyword>
<evidence type="ECO:0000256" key="1">
    <source>
        <dbReference type="ARBA" id="ARBA00001954"/>
    </source>
</evidence>
<comment type="cofactor">
    <cofactor evidence="1">
        <name>Fe(2+)</name>
        <dbReference type="ChEBI" id="CHEBI:29033"/>
    </cofactor>
</comment>
<dbReference type="PANTHER" id="PTHR12463">
    <property type="entry name" value="OXYGENASE-RELATED"/>
    <property type="match status" value="1"/>
</dbReference>
<dbReference type="HOGENOM" id="CLU_060545_0_0_1"/>
<dbReference type="AlphaFoldDB" id="T1L2B3"/>
<dbReference type="OMA" id="HAIKREH"/>
<dbReference type="PANTHER" id="PTHR12463:SF0">
    <property type="entry name" value="ALPHA-KETOGLUTARATE-DEPENDENT DIOXYGENASE ALKB HOMOLOG 4"/>
    <property type="match status" value="1"/>
</dbReference>
<dbReference type="SUPFAM" id="SSF51197">
    <property type="entry name" value="Clavaminate synthase-like"/>
    <property type="match status" value="1"/>
</dbReference>
<evidence type="ECO:0000313" key="2">
    <source>
        <dbReference type="EnsemblMetazoa" id="tetur33g00310.1"/>
    </source>
</evidence>
<dbReference type="GO" id="GO:0032451">
    <property type="term" value="F:demethylase activity"/>
    <property type="evidence" value="ECO:0007669"/>
    <property type="project" value="TreeGrafter"/>
</dbReference>
<dbReference type="GO" id="GO:0016491">
    <property type="term" value="F:oxidoreductase activity"/>
    <property type="evidence" value="ECO:0007669"/>
    <property type="project" value="TreeGrafter"/>
</dbReference>
<evidence type="ECO:0008006" key="4">
    <source>
        <dbReference type="Google" id="ProtNLM"/>
    </source>
</evidence>
<reference evidence="3" key="1">
    <citation type="submission" date="2011-08" db="EMBL/GenBank/DDBJ databases">
        <authorList>
            <person name="Rombauts S."/>
        </authorList>
    </citation>
    <scope>NUCLEOTIDE SEQUENCE</scope>
    <source>
        <strain evidence="3">London</strain>
    </source>
</reference>
<dbReference type="GO" id="GO:0070988">
    <property type="term" value="P:demethylation"/>
    <property type="evidence" value="ECO:0007669"/>
    <property type="project" value="InterPro"/>
</dbReference>
<name>T1L2B3_TETUR</name>
<dbReference type="STRING" id="32264.T1L2B3"/>
<dbReference type="OrthoDB" id="442860at2759"/>
<dbReference type="EnsemblMetazoa" id="tetur33g00310.1">
    <property type="protein sequence ID" value="tetur33g00310.1"/>
    <property type="gene ID" value="tetur33g00310"/>
</dbReference>
<protein>
    <recommendedName>
        <fullName evidence="4">Fe2OG dioxygenase domain-containing protein</fullName>
    </recommendedName>
</protein>
<dbReference type="EMBL" id="CAEY01000944">
    <property type="status" value="NOT_ANNOTATED_CDS"/>
    <property type="molecule type" value="Genomic_DNA"/>
</dbReference>
<evidence type="ECO:0000313" key="3">
    <source>
        <dbReference type="Proteomes" id="UP000015104"/>
    </source>
</evidence>
<dbReference type="InterPro" id="IPR037151">
    <property type="entry name" value="AlkB-like_sf"/>
</dbReference>
<proteinExistence type="predicted"/>
<gene>
    <name evidence="2" type="primary">107369616</name>
</gene>
<dbReference type="Proteomes" id="UP000015104">
    <property type="component" value="Unassembled WGS sequence"/>
</dbReference>
<dbReference type="KEGG" id="tut:107369616"/>
<organism evidence="2 3">
    <name type="scientific">Tetranychus urticae</name>
    <name type="common">Two-spotted spider mite</name>
    <dbReference type="NCBI Taxonomy" id="32264"/>
    <lineage>
        <taxon>Eukaryota</taxon>
        <taxon>Metazoa</taxon>
        <taxon>Ecdysozoa</taxon>
        <taxon>Arthropoda</taxon>
        <taxon>Chelicerata</taxon>
        <taxon>Arachnida</taxon>
        <taxon>Acari</taxon>
        <taxon>Acariformes</taxon>
        <taxon>Trombidiformes</taxon>
        <taxon>Prostigmata</taxon>
        <taxon>Eleutherengona</taxon>
        <taxon>Raphignathae</taxon>
        <taxon>Tetranychoidea</taxon>
        <taxon>Tetranychidae</taxon>
        <taxon>Tetranychus</taxon>
    </lineage>
</organism>
<dbReference type="InterPro" id="IPR032857">
    <property type="entry name" value="ALKBH4"/>
</dbReference>
<sequence length="362" mass="41353">MSNDKCDEKFSKDVNSFGDRPCGCKGIRTCLICENLTVKRSNFIKNANQQTKIVYTYCSQCGSKAWLKDDLQTHLDDESYHLQHSSMETSITGSFEFSTKSNQLPKFIPIQGITVIKNVIGEDEEKLIVSLIDDPATPSPWVSSQSGRRKQDYGPKVNFRKQKVKLNGFNGLPDYGHKLFRHVQKSAKVLENFIPVELCNLEYVPERGSAIDPHLDDDWLWGERLVTVNLISETRLTLSPVECSHKDIDEQSDYDENNFDHSNYNVEIEISLPARSLLVLYGDARYKWYHAIKREHIISRRIGITIRELTPIFLPEGQLYQSIGKQILSIASEELSCKLNNSESHIRCGIRDGIEMQTKSTD</sequence>
<dbReference type="FunFam" id="2.60.120.590:FF:000019">
    <property type="entry name" value="DNA N6-methyl adenine demethylase"/>
    <property type="match status" value="1"/>
</dbReference>
<dbReference type="Gene3D" id="2.60.120.590">
    <property type="entry name" value="Alpha-ketoglutarate-dependent dioxygenase AlkB-like"/>
    <property type="match status" value="1"/>
</dbReference>
<dbReference type="eggNOG" id="KOG3959">
    <property type="taxonomic scope" value="Eukaryota"/>
</dbReference>
<reference evidence="2" key="2">
    <citation type="submission" date="2015-06" db="UniProtKB">
        <authorList>
            <consortium name="EnsemblMetazoa"/>
        </authorList>
    </citation>
    <scope>IDENTIFICATION</scope>
</reference>